<dbReference type="EMBL" id="LNRQ01000002">
    <property type="protein sequence ID" value="KZN05542.1"/>
    <property type="molecule type" value="Genomic_DNA"/>
</dbReference>
<dbReference type="Gramene" id="KZN05542">
    <property type="protein sequence ID" value="KZN05542"/>
    <property type="gene ID" value="DCAR_006379"/>
</dbReference>
<dbReference type="Proteomes" id="UP000077755">
    <property type="component" value="Chromosome 2"/>
</dbReference>
<name>A0A166DQI2_DAUCS</name>
<dbReference type="AlphaFoldDB" id="A0A166DQI2"/>
<accession>A0A166DQI2</accession>
<dbReference type="EMBL" id="CP093344">
    <property type="protein sequence ID" value="WOG87960.1"/>
    <property type="molecule type" value="Genomic_DNA"/>
</dbReference>
<gene>
    <name evidence="1" type="ORF">DCAR_006379</name>
    <name evidence="2" type="ORF">DCAR_0207193</name>
</gene>
<keyword evidence="3" id="KW-1185">Reference proteome</keyword>
<reference evidence="1" key="1">
    <citation type="journal article" date="2016" name="Nat. Genet.">
        <title>A high-quality carrot genome assembly provides new insights into carotenoid accumulation and asterid genome evolution.</title>
        <authorList>
            <person name="Iorizzo M."/>
            <person name="Ellison S."/>
            <person name="Senalik D."/>
            <person name="Zeng P."/>
            <person name="Satapoomin P."/>
            <person name="Huang J."/>
            <person name="Bowman M."/>
            <person name="Iovene M."/>
            <person name="Sanseverino W."/>
            <person name="Cavagnaro P."/>
            <person name="Yildiz M."/>
            <person name="Macko-Podgorni A."/>
            <person name="Moranska E."/>
            <person name="Grzebelus E."/>
            <person name="Grzebelus D."/>
            <person name="Ashrafi H."/>
            <person name="Zheng Z."/>
            <person name="Cheng S."/>
            <person name="Spooner D."/>
            <person name="Van Deynze A."/>
            <person name="Simon P."/>
        </authorList>
    </citation>
    <scope>NUCLEOTIDE SEQUENCE [LARGE SCALE GENOMIC DNA]</scope>
    <source>
        <tissue evidence="1">Leaf</tissue>
    </source>
</reference>
<evidence type="ECO:0000313" key="3">
    <source>
        <dbReference type="Proteomes" id="UP000077755"/>
    </source>
</evidence>
<organism evidence="1">
    <name type="scientific">Daucus carota subsp. sativus</name>
    <name type="common">Carrot</name>
    <dbReference type="NCBI Taxonomy" id="79200"/>
    <lineage>
        <taxon>Eukaryota</taxon>
        <taxon>Viridiplantae</taxon>
        <taxon>Streptophyta</taxon>
        <taxon>Embryophyta</taxon>
        <taxon>Tracheophyta</taxon>
        <taxon>Spermatophyta</taxon>
        <taxon>Magnoliopsida</taxon>
        <taxon>eudicotyledons</taxon>
        <taxon>Gunneridae</taxon>
        <taxon>Pentapetalae</taxon>
        <taxon>asterids</taxon>
        <taxon>campanulids</taxon>
        <taxon>Apiales</taxon>
        <taxon>Apiaceae</taxon>
        <taxon>Apioideae</taxon>
        <taxon>Scandiceae</taxon>
        <taxon>Daucinae</taxon>
        <taxon>Daucus</taxon>
        <taxon>Daucus sect. Daucus</taxon>
    </lineage>
</organism>
<evidence type="ECO:0000313" key="1">
    <source>
        <dbReference type="EMBL" id="KZN05542.1"/>
    </source>
</evidence>
<evidence type="ECO:0000313" key="2">
    <source>
        <dbReference type="EMBL" id="WOG87960.1"/>
    </source>
</evidence>
<sequence>MLAIFMKVEIQEDKVDPVDSMMQTEWLVKEAWYIWEENREKWWVEIRWGMRCTFYRRRA</sequence>
<proteinExistence type="predicted"/>
<protein>
    <submittedName>
        <fullName evidence="1">Uncharacterized protein</fullName>
    </submittedName>
</protein>
<reference evidence="2" key="2">
    <citation type="submission" date="2022-03" db="EMBL/GenBank/DDBJ databases">
        <title>Draft title - Genomic analysis of global carrot germplasm unveils the trajectory of domestication and the origin of high carotenoid orange carrot.</title>
        <authorList>
            <person name="Iorizzo M."/>
            <person name="Ellison S."/>
            <person name="Senalik D."/>
            <person name="Macko-Podgorni A."/>
            <person name="Grzebelus D."/>
            <person name="Bostan H."/>
            <person name="Rolling W."/>
            <person name="Curaba J."/>
            <person name="Simon P."/>
        </authorList>
    </citation>
    <scope>NUCLEOTIDE SEQUENCE</scope>
    <source>
        <tissue evidence="2">Leaf</tissue>
    </source>
</reference>